<sequence length="673" mass="66756">TVTLTGPNNTTLCTTTASASGTYSCNVTLPAGPASITAVASNAGGTSVPAVSSFTVVGPASLTVAQPQPGPTTQPISGTATPGSTVTITDPNNATLCTTTASASGTFSCNVTVSPGVTPVTVTACTSGGCATQSVSVTAVSPPTVGITSPANNGTATTSPTVSGTATPNSTVTLTGPNNTTLCTTTASASGTYSCNVTLPAGPASITAVASNAGGTSVPAVSSFTVVGPASLTVAQPQPGPTTQPISGTATPGSTVTITDPNNATLCTTTASASGTFSCNVTVSPGVTPVTVTACTSGGCATQSVSVTAVSPPTVGITSPANNGTATTSPTVSGTATPGSVVTLTGPNNTVLCSTMATAAGNYNCSLTFSPGPNSVTAVACNAGGCSSPAVTSFTVTGSVQLAVRVFLQGALINSTTTGRMRDDLRSKGLIPTIEPYSAMNYTHIGGGGESITSPSVLSVTGANAIVDWVVVELRDANTPSTVIATRSALVQSDGDVVATDGVSPVTFGSGVVSGPSYYVAVRHRNHLGAMTASALSTSANSTIVVDFTSTSTPVYQYPVGNPLRTSAPMAMQSGVPALWAGNTSGDSRVIMQGPGNDPDPIFFDVINDPNNTSGFSNYVRNNVYSLSDVDLNGRVIFQGPNNEVDIIFFEVMSHPDNQANQYVNFIIRQQLP</sequence>
<gene>
    <name evidence="3" type="ORF">CLV58_1251</name>
</gene>
<dbReference type="InterPro" id="IPR013783">
    <property type="entry name" value="Ig-like_fold"/>
</dbReference>
<feature type="compositionally biased region" description="Polar residues" evidence="1">
    <location>
        <begin position="146"/>
        <end position="172"/>
    </location>
</feature>
<dbReference type="Gene3D" id="2.60.40.10">
    <property type="entry name" value="Immunoglobulins"/>
    <property type="match status" value="4"/>
</dbReference>
<feature type="non-terminal residue" evidence="3">
    <location>
        <position position="1"/>
    </location>
</feature>
<dbReference type="InterPro" id="IPR041498">
    <property type="entry name" value="Big_6"/>
</dbReference>
<feature type="domain" description="Ig-like" evidence="2">
    <location>
        <begin position="69"/>
        <end position="207"/>
    </location>
</feature>
<evidence type="ECO:0000256" key="1">
    <source>
        <dbReference type="SAM" id="MobiDB-lite"/>
    </source>
</evidence>
<evidence type="ECO:0000313" key="4">
    <source>
        <dbReference type="Proteomes" id="UP000238375"/>
    </source>
</evidence>
<reference evidence="3 4" key="1">
    <citation type="submission" date="2018-03" db="EMBL/GenBank/DDBJ databases">
        <title>Genomic Encyclopedia of Archaeal and Bacterial Type Strains, Phase II (KMG-II): from individual species to whole genera.</title>
        <authorList>
            <person name="Goeker M."/>
        </authorList>
    </citation>
    <scope>NUCLEOTIDE SEQUENCE [LARGE SCALE GENOMIC DNA]</scope>
    <source>
        <strain evidence="3 4">DSM 28354</strain>
    </source>
</reference>
<organism evidence="3 4">
    <name type="scientific">Spirosoma oryzae</name>
    <dbReference type="NCBI Taxonomy" id="1469603"/>
    <lineage>
        <taxon>Bacteria</taxon>
        <taxon>Pseudomonadati</taxon>
        <taxon>Bacteroidota</taxon>
        <taxon>Cytophagia</taxon>
        <taxon>Cytophagales</taxon>
        <taxon>Cytophagaceae</taxon>
        <taxon>Spirosoma</taxon>
    </lineage>
</organism>
<accession>A0A2T0S8I1</accession>
<protein>
    <recommendedName>
        <fullName evidence="2">Ig-like domain-containing protein</fullName>
    </recommendedName>
</protein>
<dbReference type="Pfam" id="PF17936">
    <property type="entry name" value="Big_6"/>
    <property type="match status" value="2"/>
</dbReference>
<dbReference type="Proteomes" id="UP000238375">
    <property type="component" value="Unassembled WGS sequence"/>
</dbReference>
<proteinExistence type="predicted"/>
<dbReference type="InterPro" id="IPR007110">
    <property type="entry name" value="Ig-like_dom"/>
</dbReference>
<keyword evidence="4" id="KW-1185">Reference proteome</keyword>
<name>A0A2T0S8I1_9BACT</name>
<evidence type="ECO:0000313" key="3">
    <source>
        <dbReference type="EMBL" id="PRY29739.1"/>
    </source>
</evidence>
<dbReference type="EMBL" id="PVTE01000025">
    <property type="protein sequence ID" value="PRY29739.1"/>
    <property type="molecule type" value="Genomic_DNA"/>
</dbReference>
<dbReference type="PROSITE" id="PS50835">
    <property type="entry name" value="IG_LIKE"/>
    <property type="match status" value="1"/>
</dbReference>
<evidence type="ECO:0000259" key="2">
    <source>
        <dbReference type="PROSITE" id="PS50835"/>
    </source>
</evidence>
<dbReference type="AlphaFoldDB" id="A0A2T0S8I1"/>
<feature type="region of interest" description="Disordered" evidence="1">
    <location>
        <begin position="318"/>
        <end position="339"/>
    </location>
</feature>
<feature type="region of interest" description="Disordered" evidence="1">
    <location>
        <begin position="146"/>
        <end position="173"/>
    </location>
</feature>
<comment type="caution">
    <text evidence="3">The sequence shown here is derived from an EMBL/GenBank/DDBJ whole genome shotgun (WGS) entry which is preliminary data.</text>
</comment>
<dbReference type="RefSeq" id="WP_211300891.1">
    <property type="nucleotide sequence ID" value="NZ_PVTE01000025.1"/>
</dbReference>